<keyword evidence="2" id="KW-1185">Reference proteome</keyword>
<accession>A0ACC5WEE1</accession>
<organism evidence="1 2">
    <name type="scientific">Pangasianodon gigas</name>
    <name type="common">Mekong giant catfish</name>
    <name type="synonym">Pangasius gigas</name>
    <dbReference type="NCBI Taxonomy" id="30993"/>
    <lineage>
        <taxon>Eukaryota</taxon>
        <taxon>Metazoa</taxon>
        <taxon>Chordata</taxon>
        <taxon>Craniata</taxon>
        <taxon>Vertebrata</taxon>
        <taxon>Euteleostomi</taxon>
        <taxon>Actinopterygii</taxon>
        <taxon>Neopterygii</taxon>
        <taxon>Teleostei</taxon>
        <taxon>Ostariophysi</taxon>
        <taxon>Siluriformes</taxon>
        <taxon>Pangasiidae</taxon>
        <taxon>Pangasianodon</taxon>
    </lineage>
</organism>
<evidence type="ECO:0000313" key="2">
    <source>
        <dbReference type="Proteomes" id="UP000829447"/>
    </source>
</evidence>
<dbReference type="Proteomes" id="UP000829447">
    <property type="component" value="Linkage Group LG4"/>
</dbReference>
<evidence type="ECO:0000313" key="1">
    <source>
        <dbReference type="EMBL" id="MCI4377399.1"/>
    </source>
</evidence>
<comment type="caution">
    <text evidence="1">The sequence shown here is derived from an EMBL/GenBank/DDBJ whole genome shotgun (WGS) entry which is preliminary data.</text>
</comment>
<dbReference type="EMBL" id="CM040457">
    <property type="protein sequence ID" value="MCI4377399.1"/>
    <property type="molecule type" value="Genomic_DNA"/>
</dbReference>
<protein>
    <submittedName>
        <fullName evidence="1">Uncharacterized protein</fullName>
    </submittedName>
</protein>
<proteinExistence type="predicted"/>
<reference evidence="1 2" key="1">
    <citation type="journal article" date="2022" name="bioRxiv">
        <title>An ancient truncated duplication of the anti-Mullerian hormone receptor type 2 gene is a potential conserved master sex determinant in the Pangasiidae catfish family.</title>
        <authorList>
            <person name="Wen M."/>
            <person name="Pan Q."/>
            <person name="Jouanno E."/>
            <person name="Montfort J."/>
            <person name="Zahm M."/>
            <person name="Cabau C."/>
            <person name="Klopp C."/>
            <person name="Iampietro C."/>
            <person name="Roques C."/>
            <person name="Bouchez O."/>
            <person name="Castinel A."/>
            <person name="Donnadieu C."/>
            <person name="Parrinello H."/>
            <person name="Poncet C."/>
            <person name="Belmonte E."/>
            <person name="Gautier V."/>
            <person name="Avarre J.-C."/>
            <person name="Dugue R."/>
            <person name="Gustiano R."/>
            <person name="Ha T.T.T."/>
            <person name="Campet M."/>
            <person name="Sriphairoj K."/>
            <person name="Ribolli J."/>
            <person name="de Almeida F.L."/>
            <person name="Desvignes T."/>
            <person name="Postlethwait J.H."/>
            <person name="Bucao C.F."/>
            <person name="Robinson-Rechavi M."/>
            <person name="Bobe J."/>
            <person name="Herpin A."/>
            <person name="Guiguen Y."/>
        </authorList>
    </citation>
    <scope>NUCLEOTIDE SEQUENCE [LARGE SCALE GENOMIC DNA]</scope>
    <source>
        <strain evidence="1">YG-Dec2019</strain>
    </source>
</reference>
<name>A0ACC5WEE1_PANGG</name>
<gene>
    <name evidence="1" type="ORF">PGIGA_G00203170</name>
</gene>
<sequence length="72" mass="8088">MKLAHVLRAVLTPEPEKLKLDDLSALWNKDFLDEIYKPVHEDTGAALNKVISASTVELVNSVLEAMDMKLRL</sequence>